<proteinExistence type="inferred from homology"/>
<evidence type="ECO:0000256" key="4">
    <source>
        <dbReference type="ARBA" id="ARBA00022795"/>
    </source>
</evidence>
<dbReference type="Proteomes" id="UP000322997">
    <property type="component" value="Unassembled WGS sequence"/>
</dbReference>
<organism evidence="9 10">
    <name type="scientific">Rossellomorea marisflavi</name>
    <dbReference type="NCBI Taxonomy" id="189381"/>
    <lineage>
        <taxon>Bacteria</taxon>
        <taxon>Bacillati</taxon>
        <taxon>Bacillota</taxon>
        <taxon>Bacilli</taxon>
        <taxon>Bacillales</taxon>
        <taxon>Bacillaceae</taxon>
        <taxon>Rossellomorea</taxon>
    </lineage>
</organism>
<evidence type="ECO:0000313" key="9">
    <source>
        <dbReference type="EMBL" id="TYS53883.1"/>
    </source>
</evidence>
<dbReference type="GO" id="GO:0015031">
    <property type="term" value="P:protein transport"/>
    <property type="evidence" value="ECO:0007669"/>
    <property type="project" value="UniProtKB-KW"/>
</dbReference>
<evidence type="ECO:0000256" key="7">
    <source>
        <dbReference type="NCBIfam" id="TIGR03825"/>
    </source>
</evidence>
<evidence type="ECO:0000256" key="3">
    <source>
        <dbReference type="ARBA" id="ARBA00022448"/>
    </source>
</evidence>
<evidence type="ECO:0000313" key="10">
    <source>
        <dbReference type="Proteomes" id="UP000322997"/>
    </source>
</evidence>
<keyword evidence="4" id="KW-1005">Bacterial flagellum biogenesis</keyword>
<dbReference type="GO" id="GO:0005829">
    <property type="term" value="C:cytosol"/>
    <property type="evidence" value="ECO:0007669"/>
    <property type="project" value="TreeGrafter"/>
</dbReference>
<evidence type="ECO:0000256" key="6">
    <source>
        <dbReference type="ARBA" id="ARBA00023225"/>
    </source>
</evidence>
<accession>A0A5D4RRB2</accession>
<keyword evidence="9" id="KW-0282">Flagellum</keyword>
<reference evidence="9 10" key="1">
    <citation type="submission" date="2019-08" db="EMBL/GenBank/DDBJ databases">
        <title>Bacillus genomes from the desert of Cuatro Cienegas, Coahuila.</title>
        <authorList>
            <person name="Olmedo-Alvarez G."/>
        </authorList>
    </citation>
    <scope>NUCLEOTIDE SEQUENCE [LARGE SCALE GENOMIC DNA]</scope>
    <source>
        <strain evidence="9 10">CH108_3D</strain>
    </source>
</reference>
<keyword evidence="5" id="KW-0653">Protein transport</keyword>
<dbReference type="AlphaFoldDB" id="A0A5D4RRB2"/>
<dbReference type="Pfam" id="PF02108">
    <property type="entry name" value="FliH"/>
    <property type="match status" value="1"/>
</dbReference>
<keyword evidence="3" id="KW-0813">Transport</keyword>
<keyword evidence="9" id="KW-0969">Cilium</keyword>
<comment type="function">
    <text evidence="1">Needed for flagellar regrowth and assembly.</text>
</comment>
<dbReference type="InterPro" id="IPR051472">
    <property type="entry name" value="T3SS_Stator/FliH"/>
</dbReference>
<feature type="domain" description="Flagellar assembly protein FliH/Type III secretion system HrpE" evidence="8">
    <location>
        <begin position="110"/>
        <end position="234"/>
    </location>
</feature>
<protein>
    <recommendedName>
        <fullName evidence="7">Flagellar assembly protein FliH</fullName>
    </recommendedName>
</protein>
<dbReference type="PANTHER" id="PTHR34982">
    <property type="entry name" value="YOP PROTEINS TRANSLOCATION PROTEIN L"/>
    <property type="match status" value="1"/>
</dbReference>
<dbReference type="InterPro" id="IPR018035">
    <property type="entry name" value="Flagellar_FliH/T3SS_HrpE"/>
</dbReference>
<evidence type="ECO:0000256" key="2">
    <source>
        <dbReference type="ARBA" id="ARBA00006602"/>
    </source>
</evidence>
<dbReference type="NCBIfam" id="TIGR03825">
    <property type="entry name" value="FliH_bacil"/>
    <property type="match status" value="1"/>
</dbReference>
<gene>
    <name evidence="9" type="primary">fliH</name>
    <name evidence="9" type="ORF">FZC83_11660</name>
</gene>
<comment type="caution">
    <text evidence="9">The sequence shown here is derived from an EMBL/GenBank/DDBJ whole genome shotgun (WGS) entry which is preliminary data.</text>
</comment>
<keyword evidence="9" id="KW-0966">Cell projection</keyword>
<evidence type="ECO:0000256" key="5">
    <source>
        <dbReference type="ARBA" id="ARBA00022927"/>
    </source>
</evidence>
<dbReference type="GO" id="GO:0044781">
    <property type="term" value="P:bacterial-type flagellum organization"/>
    <property type="evidence" value="ECO:0007669"/>
    <property type="project" value="UniProtKB-KW"/>
</dbReference>
<dbReference type="PANTHER" id="PTHR34982:SF1">
    <property type="entry name" value="FLAGELLAR ASSEMBLY PROTEIN FLIH"/>
    <property type="match status" value="1"/>
</dbReference>
<comment type="similarity">
    <text evidence="2">Belongs to the FliH family.</text>
</comment>
<evidence type="ECO:0000256" key="1">
    <source>
        <dbReference type="ARBA" id="ARBA00003041"/>
    </source>
</evidence>
<evidence type="ECO:0000259" key="8">
    <source>
        <dbReference type="Pfam" id="PF02108"/>
    </source>
</evidence>
<sequence>MSLSKIIKNVSERGSKIIEPRRILLSRVADSQDHSADTDAILENARIEADRVLEDARSEHQRTQELIQTARSDWEKERERLMEEAYNEGYLLGEQEGKQSGYSAYTGIIEEANRIVEENREHYYSYIERAEKVILSLAVRSAETILHQELEDEERFIPILQRGLKEVRDLPEVRIHIHPSRHHLIMEHKSELEAMFPADVQLFVYANDDLDPLECYMETKQGRIVLSVDSQLEELKRKLLERMEEEG</sequence>
<dbReference type="InterPro" id="IPR022524">
    <property type="entry name" value="FliH_Bacilli"/>
</dbReference>
<keyword evidence="6" id="KW-1006">Bacterial flagellum protein export</keyword>
<name>A0A5D4RRB2_9BACI</name>
<dbReference type="EMBL" id="VTEQ01000003">
    <property type="protein sequence ID" value="TYS53883.1"/>
    <property type="molecule type" value="Genomic_DNA"/>
</dbReference>